<sequence>MKNTLKVNYLYNSGFYVETENHILIFDYYLDTPSLSVKGLEHGVVNFYDLKDTNKKIFVFATHSHFDHFNPVIFTWQKNIKNITYVLSNDIKTNHNGDNVNFMAPYDSLKLDDITVNAFGSTDLGSSFLINVDNIDIFHSGDLNWWDWFDESREYNLEMEKNFKNEIHKIKKHNVDITFFPVDPRLKDKFYLGGEYFINNLHPKYFIPMHFGENFEITKLFSNKILHLDTKIIEIHHRGETFSLKL</sequence>
<organism evidence="1 2">
    <name type="scientific">Clostridium acidisoli DSM 12555</name>
    <dbReference type="NCBI Taxonomy" id="1121291"/>
    <lineage>
        <taxon>Bacteria</taxon>
        <taxon>Bacillati</taxon>
        <taxon>Bacillota</taxon>
        <taxon>Clostridia</taxon>
        <taxon>Eubacteriales</taxon>
        <taxon>Clostridiaceae</taxon>
        <taxon>Clostridium</taxon>
    </lineage>
</organism>
<dbReference type="STRING" id="1121291.SAMN02745134_02231"/>
<gene>
    <name evidence="1" type="ORF">SAMN02745134_02231</name>
</gene>
<dbReference type="Gene3D" id="3.60.15.10">
    <property type="entry name" value="Ribonuclease Z/Hydroxyacylglutathione hydrolase-like"/>
    <property type="match status" value="1"/>
</dbReference>
<reference evidence="1 2" key="1">
    <citation type="submission" date="2017-04" db="EMBL/GenBank/DDBJ databases">
        <authorList>
            <person name="Afonso C.L."/>
            <person name="Miller P.J."/>
            <person name="Scott M.A."/>
            <person name="Spackman E."/>
            <person name="Goraichik I."/>
            <person name="Dimitrov K.M."/>
            <person name="Suarez D.L."/>
            <person name="Swayne D.E."/>
        </authorList>
    </citation>
    <scope>NUCLEOTIDE SEQUENCE [LARGE SCALE GENOMIC DNA]</scope>
    <source>
        <strain evidence="1 2">DSM 12555</strain>
    </source>
</reference>
<accession>A0A1W1XL10</accession>
<dbReference type="PANTHER" id="PTHR42967:SF1">
    <property type="entry name" value="MBL FOLD METALLO-HYDROLASE"/>
    <property type="match status" value="1"/>
</dbReference>
<name>A0A1W1XL10_9CLOT</name>
<dbReference type="AlphaFoldDB" id="A0A1W1XL10"/>
<keyword evidence="2" id="KW-1185">Reference proteome</keyword>
<evidence type="ECO:0000313" key="1">
    <source>
        <dbReference type="EMBL" id="SMC24605.1"/>
    </source>
</evidence>
<dbReference type="InterPro" id="IPR036866">
    <property type="entry name" value="RibonucZ/Hydroxyglut_hydro"/>
</dbReference>
<dbReference type="RefSeq" id="WP_084116063.1">
    <property type="nucleotide sequence ID" value="NZ_FWXH01000007.1"/>
</dbReference>
<protein>
    <submittedName>
        <fullName evidence="1">L-ascorbate metabolism protein UlaG, beta-lactamase superfamily</fullName>
    </submittedName>
</protein>
<dbReference type="OrthoDB" id="36975at2"/>
<proteinExistence type="predicted"/>
<dbReference type="EMBL" id="FWXH01000007">
    <property type="protein sequence ID" value="SMC24605.1"/>
    <property type="molecule type" value="Genomic_DNA"/>
</dbReference>
<dbReference type="Proteomes" id="UP000192468">
    <property type="component" value="Unassembled WGS sequence"/>
</dbReference>
<dbReference type="SUPFAM" id="SSF56281">
    <property type="entry name" value="Metallo-hydrolase/oxidoreductase"/>
    <property type="match status" value="1"/>
</dbReference>
<dbReference type="PANTHER" id="PTHR42967">
    <property type="entry name" value="METAL DEPENDENT HYDROLASE"/>
    <property type="match status" value="1"/>
</dbReference>
<evidence type="ECO:0000313" key="2">
    <source>
        <dbReference type="Proteomes" id="UP000192468"/>
    </source>
</evidence>